<keyword evidence="9" id="KW-1133">Transmembrane helix</keyword>
<dbReference type="Proteomes" id="UP000218231">
    <property type="component" value="Unassembled WGS sequence"/>
</dbReference>
<evidence type="ECO:0000256" key="4">
    <source>
        <dbReference type="ARBA" id="ARBA00022777"/>
    </source>
</evidence>
<feature type="domain" description="Protein kinase" evidence="11">
    <location>
        <begin position="726"/>
        <end position="983"/>
    </location>
</feature>
<dbReference type="AlphaFoldDB" id="A0A2A2KI26"/>
<organism evidence="12 13">
    <name type="scientific">Diploscapter pachys</name>
    <dbReference type="NCBI Taxonomy" id="2018661"/>
    <lineage>
        <taxon>Eukaryota</taxon>
        <taxon>Metazoa</taxon>
        <taxon>Ecdysozoa</taxon>
        <taxon>Nematoda</taxon>
        <taxon>Chromadorea</taxon>
        <taxon>Rhabditida</taxon>
        <taxon>Rhabditina</taxon>
        <taxon>Rhabditomorpha</taxon>
        <taxon>Rhabditoidea</taxon>
        <taxon>Rhabditidae</taxon>
        <taxon>Diploscapter</taxon>
    </lineage>
</organism>
<feature type="chain" id="PRO_5012991237" description="Protein kinase domain-containing protein" evidence="10">
    <location>
        <begin position="32"/>
        <end position="1040"/>
    </location>
</feature>
<dbReference type="InterPro" id="IPR020635">
    <property type="entry name" value="Tyr_kinase_cat_dom"/>
</dbReference>
<keyword evidence="4" id="KW-0418">Kinase</keyword>
<reference evidence="12 13" key="1">
    <citation type="journal article" date="2017" name="Curr. Biol.">
        <title>Genome architecture and evolution of a unichromosomal asexual nematode.</title>
        <authorList>
            <person name="Fradin H."/>
            <person name="Zegar C."/>
            <person name="Gutwein M."/>
            <person name="Lucas J."/>
            <person name="Kovtun M."/>
            <person name="Corcoran D."/>
            <person name="Baugh L.R."/>
            <person name="Kiontke K."/>
            <person name="Gunsalus K."/>
            <person name="Fitch D.H."/>
            <person name="Piano F."/>
        </authorList>
    </citation>
    <scope>NUCLEOTIDE SEQUENCE [LARGE SCALE GENOMIC DNA]</scope>
    <source>
        <strain evidence="12">PF1309</strain>
    </source>
</reference>
<dbReference type="CDD" id="cd00192">
    <property type="entry name" value="PTKc"/>
    <property type="match status" value="1"/>
</dbReference>
<keyword evidence="6" id="KW-0829">Tyrosine-protein kinase</keyword>
<evidence type="ECO:0000256" key="7">
    <source>
        <dbReference type="ARBA" id="ARBA00051243"/>
    </source>
</evidence>
<keyword evidence="9" id="KW-0472">Membrane</keyword>
<dbReference type="Pfam" id="PF07714">
    <property type="entry name" value="PK_Tyr_Ser-Thr"/>
    <property type="match status" value="1"/>
</dbReference>
<dbReference type="PROSITE" id="PS50011">
    <property type="entry name" value="PROTEIN_KINASE_DOM"/>
    <property type="match status" value="1"/>
</dbReference>
<evidence type="ECO:0000256" key="2">
    <source>
        <dbReference type="ARBA" id="ARBA00022679"/>
    </source>
</evidence>
<dbReference type="GO" id="GO:0016477">
    <property type="term" value="P:cell migration"/>
    <property type="evidence" value="ECO:0007669"/>
    <property type="project" value="TreeGrafter"/>
</dbReference>
<dbReference type="OrthoDB" id="546826at2759"/>
<dbReference type="PANTHER" id="PTHR24416">
    <property type="entry name" value="TYROSINE-PROTEIN KINASE RECEPTOR"/>
    <property type="match status" value="1"/>
</dbReference>
<dbReference type="InterPro" id="IPR050122">
    <property type="entry name" value="RTK"/>
</dbReference>
<dbReference type="SMART" id="SM00219">
    <property type="entry name" value="TyrKc"/>
    <property type="match status" value="1"/>
</dbReference>
<feature type="signal peptide" evidence="10">
    <location>
        <begin position="1"/>
        <end position="31"/>
    </location>
</feature>
<evidence type="ECO:0000256" key="6">
    <source>
        <dbReference type="ARBA" id="ARBA00023137"/>
    </source>
</evidence>
<keyword evidence="10" id="KW-0732">Signal</keyword>
<keyword evidence="13" id="KW-1185">Reference proteome</keyword>
<dbReference type="SUPFAM" id="SSF101912">
    <property type="entry name" value="Sema domain"/>
    <property type="match status" value="1"/>
</dbReference>
<comment type="catalytic activity">
    <reaction evidence="7">
        <text>L-tyrosyl-[protein] + ATP = O-phospho-L-tyrosyl-[protein] + ADP + H(+)</text>
        <dbReference type="Rhea" id="RHEA:10596"/>
        <dbReference type="Rhea" id="RHEA-COMP:10136"/>
        <dbReference type="Rhea" id="RHEA-COMP:20101"/>
        <dbReference type="ChEBI" id="CHEBI:15378"/>
        <dbReference type="ChEBI" id="CHEBI:30616"/>
        <dbReference type="ChEBI" id="CHEBI:46858"/>
        <dbReference type="ChEBI" id="CHEBI:61978"/>
        <dbReference type="ChEBI" id="CHEBI:456216"/>
        <dbReference type="EC" id="2.7.10.1"/>
    </reaction>
</comment>
<dbReference type="GO" id="GO:0043235">
    <property type="term" value="C:receptor complex"/>
    <property type="evidence" value="ECO:0007669"/>
    <property type="project" value="TreeGrafter"/>
</dbReference>
<dbReference type="InterPro" id="IPR000719">
    <property type="entry name" value="Prot_kinase_dom"/>
</dbReference>
<dbReference type="FunFam" id="1.10.510.10:FF:000554">
    <property type="entry name" value="Predicted protein"/>
    <property type="match status" value="1"/>
</dbReference>
<keyword evidence="2" id="KW-0808">Transferase</keyword>
<name>A0A2A2KI26_9BILA</name>
<dbReference type="GO" id="GO:0005524">
    <property type="term" value="F:ATP binding"/>
    <property type="evidence" value="ECO:0007669"/>
    <property type="project" value="UniProtKB-UniRule"/>
</dbReference>
<dbReference type="PROSITE" id="PS00107">
    <property type="entry name" value="PROTEIN_KINASE_ATP"/>
    <property type="match status" value="1"/>
</dbReference>
<dbReference type="InterPro" id="IPR001245">
    <property type="entry name" value="Ser-Thr/Tyr_kinase_cat_dom"/>
</dbReference>
<dbReference type="InterPro" id="IPR011009">
    <property type="entry name" value="Kinase-like_dom_sf"/>
</dbReference>
<evidence type="ECO:0000256" key="8">
    <source>
        <dbReference type="PROSITE-ProRule" id="PRU10141"/>
    </source>
</evidence>
<evidence type="ECO:0000313" key="12">
    <source>
        <dbReference type="EMBL" id="PAV73575.1"/>
    </source>
</evidence>
<keyword evidence="9" id="KW-0812">Transmembrane</keyword>
<keyword evidence="5 8" id="KW-0067">ATP-binding</keyword>
<accession>A0A2A2KI26</accession>
<evidence type="ECO:0000259" key="11">
    <source>
        <dbReference type="PROSITE" id="PS50011"/>
    </source>
</evidence>
<dbReference type="Gene3D" id="2.130.10.10">
    <property type="entry name" value="YVTN repeat-like/Quinoprotein amine dehydrogenase"/>
    <property type="match status" value="1"/>
</dbReference>
<protein>
    <recommendedName>
        <fullName evidence="11">Protein kinase domain-containing protein</fullName>
    </recommendedName>
</protein>
<dbReference type="EMBL" id="LIAE01008565">
    <property type="protein sequence ID" value="PAV73575.1"/>
    <property type="molecule type" value="Genomic_DNA"/>
</dbReference>
<dbReference type="InterPro" id="IPR008266">
    <property type="entry name" value="Tyr_kinase_AS"/>
</dbReference>
<dbReference type="GO" id="GO:0004714">
    <property type="term" value="F:transmembrane receptor protein tyrosine kinase activity"/>
    <property type="evidence" value="ECO:0007669"/>
    <property type="project" value="UniProtKB-EC"/>
</dbReference>
<dbReference type="STRING" id="2018661.A0A2A2KI26"/>
<dbReference type="InterPro" id="IPR036352">
    <property type="entry name" value="Semap_dom_sf"/>
</dbReference>
<evidence type="ECO:0000313" key="13">
    <source>
        <dbReference type="Proteomes" id="UP000218231"/>
    </source>
</evidence>
<comment type="subcellular location">
    <subcellularLocation>
        <location evidence="1">Membrane</location>
        <topology evidence="1">Single-pass membrane protein</topology>
    </subcellularLocation>
</comment>
<evidence type="ECO:0000256" key="10">
    <source>
        <dbReference type="SAM" id="SignalP"/>
    </source>
</evidence>
<evidence type="ECO:0000256" key="1">
    <source>
        <dbReference type="ARBA" id="ARBA00004167"/>
    </source>
</evidence>
<dbReference type="GO" id="GO:0005886">
    <property type="term" value="C:plasma membrane"/>
    <property type="evidence" value="ECO:0007669"/>
    <property type="project" value="TreeGrafter"/>
</dbReference>
<dbReference type="InterPro" id="IPR017441">
    <property type="entry name" value="Protein_kinase_ATP_BS"/>
</dbReference>
<feature type="binding site" evidence="8">
    <location>
        <position position="757"/>
    </location>
    <ligand>
        <name>ATP</name>
        <dbReference type="ChEBI" id="CHEBI:30616"/>
    </ligand>
</feature>
<dbReference type="GO" id="GO:0007169">
    <property type="term" value="P:cell surface receptor protein tyrosine kinase signaling pathway"/>
    <property type="evidence" value="ECO:0007669"/>
    <property type="project" value="TreeGrafter"/>
</dbReference>
<feature type="transmembrane region" description="Helical" evidence="9">
    <location>
        <begin position="633"/>
        <end position="657"/>
    </location>
</feature>
<dbReference type="PROSITE" id="PS00109">
    <property type="entry name" value="PROTEIN_KINASE_TYR"/>
    <property type="match status" value="1"/>
</dbReference>
<dbReference type="PANTHER" id="PTHR24416:SF564">
    <property type="entry name" value="MACROPHAGE-STIMULATING PROTEIN RECEPTOR"/>
    <property type="match status" value="1"/>
</dbReference>
<comment type="caution">
    <text evidence="12">The sequence shown here is derived from an EMBL/GenBank/DDBJ whole genome shotgun (WGS) entry which is preliminary data.</text>
</comment>
<sequence>MSCLSLAPRRPQVGRLLPIFLVLIFAQLAEAVYPTVLKLGSQNEQIIGTTYGYSTLAVATKDRIFLYKTDQDGRISKDFSSVIKLPFLQRDAFHELKLFSPTTLFYCDEQNCGMCTASGPNSSCSKFEFILKDETIKFNGILAASAVQTSVEGKIMLRIVIMGDDNQPHGAIYRYKAQDEGILQPLDVSHESDFFDNHMSVLGFERNNFTFFVGSTYQPNEPYSLVKRKVGSNSTLPKITRVCSRDETFELYSRISITLDCGGDNVLALQSASYQESTDTLHVVVKTPDHFEVCTYSMTTVNEKFEATWNICQDTDYHAADDCKFERNTTVWDAKNMLNCWIYTHATNSHPTPCSKYGGSESLRYDNCQLSAYGAGSYNFGWLENYKKIPGTVEAIFPTVFDIAMNLIPTPEAYFLSGLDKQENRVIRISRSAASRPANIVWQVLTQPQSDFAITQSSDKAVLLSNGSQIVLAKITCHDLYPSCHNLADGGFNDPMGCAWCAKSGDERSIEQNKKDCFPSVKGKCPPNLKQTIINHNSTQLNIWGQNLTNLQKPYISLCNDICRVTHHDFNHLECKMEADTKIDRGCQNISLMGQLGDNMQFPIEIRLDSIKSEESVATGDDSETGKKSNTKLYRVIGATIAVLVVILLIAGFLWFIRDKLKAVLQYRRTKQTSSYNTSTEGSANLNRFNGFNMTRIDDPSRDHDLYESTYYSMIPQEYQIPYDELELGRQLGKGYYGDVHLGTYNRRYDPIQVACKMIRPEGRARDFFNEAKIMTKFDSDRVLKLIGVAYKHSYSPIVVTEYMHNGDLVNYLRDESNRPTLRLLLKFATQIAEGMEHIQSRNYIHRDLAARNCMLDKNLDVKVADFGLCRPVDPETMEYEATGRDTSMPVRWMAIESLTDEAYNKKSDVWAYGVLTWELMTRGSLPYGSQKDVHEIKNLLKNRYRLPIPEYCPPSLYQRVMIACWHANPQDRPSFTQIQYVIKEITDDLERSQNSNLYTHYERVSSTTNGNAMERCTIPETSASNINGGYSIANGRESF</sequence>
<dbReference type="Gene3D" id="1.10.510.10">
    <property type="entry name" value="Transferase(Phosphotransferase) domain 1"/>
    <property type="match status" value="1"/>
</dbReference>
<evidence type="ECO:0000256" key="3">
    <source>
        <dbReference type="ARBA" id="ARBA00022741"/>
    </source>
</evidence>
<dbReference type="GO" id="GO:0007399">
    <property type="term" value="P:nervous system development"/>
    <property type="evidence" value="ECO:0007669"/>
    <property type="project" value="TreeGrafter"/>
</dbReference>
<gene>
    <name evidence="12" type="ORF">WR25_00775</name>
</gene>
<evidence type="ECO:0000256" key="9">
    <source>
        <dbReference type="SAM" id="Phobius"/>
    </source>
</evidence>
<evidence type="ECO:0000256" key="5">
    <source>
        <dbReference type="ARBA" id="ARBA00022840"/>
    </source>
</evidence>
<dbReference type="PRINTS" id="PR00109">
    <property type="entry name" value="TYRKINASE"/>
</dbReference>
<proteinExistence type="predicted"/>
<dbReference type="SUPFAM" id="SSF56112">
    <property type="entry name" value="Protein kinase-like (PK-like)"/>
    <property type="match status" value="1"/>
</dbReference>
<dbReference type="InterPro" id="IPR015943">
    <property type="entry name" value="WD40/YVTN_repeat-like_dom_sf"/>
</dbReference>
<keyword evidence="3 8" id="KW-0547">Nucleotide-binding</keyword>